<gene>
    <name evidence="1" type="ORF">IPJ48_14830</name>
</gene>
<reference evidence="1" key="1">
    <citation type="submission" date="2020-10" db="EMBL/GenBank/DDBJ databases">
        <title>Connecting structure to function with the recovery of over 1000 high-quality activated sludge metagenome-assembled genomes encoding full-length rRNA genes using long-read sequencing.</title>
        <authorList>
            <person name="Singleton C.M."/>
            <person name="Petriglieri F."/>
            <person name="Kristensen J.M."/>
            <person name="Kirkegaard R.H."/>
            <person name="Michaelsen T.Y."/>
            <person name="Andersen M.H."/>
            <person name="Karst S.M."/>
            <person name="Dueholm M.S."/>
            <person name="Nielsen P.H."/>
            <person name="Albertsen M."/>
        </authorList>
    </citation>
    <scope>NUCLEOTIDE SEQUENCE</scope>
    <source>
        <strain evidence="1">EsbW_18-Q3-R4-48_MAXAC.044</strain>
    </source>
</reference>
<comment type="caution">
    <text evidence="1">The sequence shown here is derived from an EMBL/GenBank/DDBJ whole genome shotgun (WGS) entry which is preliminary data.</text>
</comment>
<organism evidence="1 2">
    <name type="scientific">Candidatus Propionivibrio dominans</name>
    <dbReference type="NCBI Taxonomy" id="2954373"/>
    <lineage>
        <taxon>Bacteria</taxon>
        <taxon>Pseudomonadati</taxon>
        <taxon>Pseudomonadota</taxon>
        <taxon>Betaproteobacteria</taxon>
        <taxon>Rhodocyclales</taxon>
        <taxon>Rhodocyclaceae</taxon>
        <taxon>Propionivibrio</taxon>
    </lineage>
</organism>
<accession>A0A9D7FE44</accession>
<evidence type="ECO:0000313" key="2">
    <source>
        <dbReference type="Proteomes" id="UP000886602"/>
    </source>
</evidence>
<dbReference type="EMBL" id="JADJNC010000025">
    <property type="protein sequence ID" value="MBK7424243.1"/>
    <property type="molecule type" value="Genomic_DNA"/>
</dbReference>
<dbReference type="Proteomes" id="UP000886602">
    <property type="component" value="Unassembled WGS sequence"/>
</dbReference>
<dbReference type="AlphaFoldDB" id="A0A9D7FE44"/>
<sequence length="126" mass="13241">MDRLHRQADAQVAAVALEHADVAAHHVVQYLVAASIELVVHRGGVVLHVDPVGHHHRRGHDQLQHLEAGVAFPPVVVQEAAAGEIHVLAAAARCDDKGGTAGETPFGPHLRPVAGARLDGLMERGG</sequence>
<evidence type="ECO:0000313" key="1">
    <source>
        <dbReference type="EMBL" id="MBK7424243.1"/>
    </source>
</evidence>
<name>A0A9D7FE44_9RHOO</name>
<protein>
    <submittedName>
        <fullName evidence="1">Uncharacterized protein</fullName>
    </submittedName>
</protein>
<proteinExistence type="predicted"/>